<dbReference type="FunFam" id="3.80.10.10:FF:000129">
    <property type="entry name" value="Leucine-rich repeat receptor-like kinase"/>
    <property type="match status" value="1"/>
</dbReference>
<evidence type="ECO:0000256" key="10">
    <source>
        <dbReference type="SAM" id="SignalP"/>
    </source>
</evidence>
<feature type="chain" id="PRO_5035880484" description="Leucine-rich repeat-containing N-terminal plant-type domain-containing protein" evidence="10">
    <location>
        <begin position="21"/>
        <end position="151"/>
    </location>
</feature>
<dbReference type="Pfam" id="PF08263">
    <property type="entry name" value="LRRNT_2"/>
    <property type="match status" value="1"/>
</dbReference>
<keyword evidence="3" id="KW-0433">Leucine-rich repeat</keyword>
<evidence type="ECO:0000256" key="7">
    <source>
        <dbReference type="ARBA" id="ARBA00022989"/>
    </source>
</evidence>
<evidence type="ECO:0000256" key="9">
    <source>
        <dbReference type="ARBA" id="ARBA00038043"/>
    </source>
</evidence>
<dbReference type="SMR" id="A0A8T3A1C7"/>
<dbReference type="Proteomes" id="UP000829196">
    <property type="component" value="Unassembled WGS sequence"/>
</dbReference>
<evidence type="ECO:0000256" key="3">
    <source>
        <dbReference type="ARBA" id="ARBA00022614"/>
    </source>
</evidence>
<evidence type="ECO:0000256" key="4">
    <source>
        <dbReference type="ARBA" id="ARBA00022692"/>
    </source>
</evidence>
<comment type="subcellular location">
    <subcellularLocation>
        <location evidence="2">Cell envelope</location>
    </subcellularLocation>
    <subcellularLocation>
        <location evidence="1">Membrane</location>
        <topology evidence="1">Single-pass membrane protein</topology>
    </subcellularLocation>
</comment>
<dbReference type="GO" id="GO:0016020">
    <property type="term" value="C:membrane"/>
    <property type="evidence" value="ECO:0007669"/>
    <property type="project" value="UniProtKB-SubCell"/>
</dbReference>
<organism evidence="12 13">
    <name type="scientific">Dendrobium nobile</name>
    <name type="common">Orchid</name>
    <dbReference type="NCBI Taxonomy" id="94219"/>
    <lineage>
        <taxon>Eukaryota</taxon>
        <taxon>Viridiplantae</taxon>
        <taxon>Streptophyta</taxon>
        <taxon>Embryophyta</taxon>
        <taxon>Tracheophyta</taxon>
        <taxon>Spermatophyta</taxon>
        <taxon>Magnoliopsida</taxon>
        <taxon>Liliopsida</taxon>
        <taxon>Asparagales</taxon>
        <taxon>Orchidaceae</taxon>
        <taxon>Epidendroideae</taxon>
        <taxon>Malaxideae</taxon>
        <taxon>Dendrobiinae</taxon>
        <taxon>Dendrobium</taxon>
    </lineage>
</organism>
<comment type="caution">
    <text evidence="12">The sequence shown here is derived from an EMBL/GenBank/DDBJ whole genome shotgun (WGS) entry which is preliminary data.</text>
</comment>
<protein>
    <recommendedName>
        <fullName evidence="11">Leucine-rich repeat-containing N-terminal plant-type domain-containing protein</fullName>
    </recommendedName>
</protein>
<name>A0A8T3A1C7_DENNO</name>
<evidence type="ECO:0000256" key="2">
    <source>
        <dbReference type="ARBA" id="ARBA00004196"/>
    </source>
</evidence>
<keyword evidence="8" id="KW-0472">Membrane</keyword>
<dbReference type="InterPro" id="IPR001611">
    <property type="entry name" value="Leu-rich_rpt"/>
</dbReference>
<dbReference type="InterPro" id="IPR013210">
    <property type="entry name" value="LRR_N_plant-typ"/>
</dbReference>
<dbReference type="PANTHER" id="PTHR48059:SF4">
    <property type="entry name" value="POLYGALACTURONASE INHIBITOR 1-RELATED"/>
    <property type="match status" value="1"/>
</dbReference>
<evidence type="ECO:0000256" key="1">
    <source>
        <dbReference type="ARBA" id="ARBA00004167"/>
    </source>
</evidence>
<keyword evidence="5 10" id="KW-0732">Signal</keyword>
<dbReference type="OrthoDB" id="785757at2759"/>
<accession>A0A8T3A1C7</accession>
<dbReference type="InterPro" id="IPR032675">
    <property type="entry name" value="LRR_dom_sf"/>
</dbReference>
<evidence type="ECO:0000313" key="13">
    <source>
        <dbReference type="Proteomes" id="UP000829196"/>
    </source>
</evidence>
<evidence type="ECO:0000256" key="6">
    <source>
        <dbReference type="ARBA" id="ARBA00022737"/>
    </source>
</evidence>
<evidence type="ECO:0000259" key="11">
    <source>
        <dbReference type="Pfam" id="PF08263"/>
    </source>
</evidence>
<gene>
    <name evidence="12" type="ORF">KFK09_027673</name>
</gene>
<feature type="signal peptide" evidence="10">
    <location>
        <begin position="1"/>
        <end position="20"/>
    </location>
</feature>
<dbReference type="Pfam" id="PF00560">
    <property type="entry name" value="LRR_1"/>
    <property type="match status" value="2"/>
</dbReference>
<keyword evidence="7" id="KW-1133">Transmembrane helix</keyword>
<keyword evidence="4" id="KW-0812">Transmembrane</keyword>
<dbReference type="SUPFAM" id="SSF52058">
    <property type="entry name" value="L domain-like"/>
    <property type="match status" value="1"/>
</dbReference>
<dbReference type="EMBL" id="JAGYWB010000019">
    <property type="protein sequence ID" value="KAI0487850.1"/>
    <property type="molecule type" value="Genomic_DNA"/>
</dbReference>
<dbReference type="Gene3D" id="3.80.10.10">
    <property type="entry name" value="Ribonuclease Inhibitor"/>
    <property type="match status" value="1"/>
</dbReference>
<keyword evidence="13" id="KW-1185">Reference proteome</keyword>
<dbReference type="PANTHER" id="PTHR48059">
    <property type="entry name" value="POLYGALACTURONASE INHIBITOR 1"/>
    <property type="match status" value="1"/>
</dbReference>
<dbReference type="AlphaFoldDB" id="A0A8T3A1C7"/>
<comment type="similarity">
    <text evidence="9">Belongs to the polygalacturonase-inhibiting protein family.</text>
</comment>
<sequence>MEEILISLLFILCLSPCSQSFASVNNTVDYKSLVDIKDQFLKQSNSASSATFMSSWNEANPFCSWEGVTCGHEHSDRVTALDLSSIGLAGPLPPAIANLTFLKRLDFSNNGIYGEIPPYLARLQRLEHLNLSFNSFHGDIPAILVTNSSVF</sequence>
<evidence type="ECO:0000256" key="5">
    <source>
        <dbReference type="ARBA" id="ARBA00022729"/>
    </source>
</evidence>
<reference evidence="12" key="1">
    <citation type="journal article" date="2022" name="Front. Genet.">
        <title>Chromosome-Scale Assembly of the Dendrobium nobile Genome Provides Insights Into the Molecular Mechanism of the Biosynthesis of the Medicinal Active Ingredient of Dendrobium.</title>
        <authorList>
            <person name="Xu Q."/>
            <person name="Niu S.-C."/>
            <person name="Li K.-L."/>
            <person name="Zheng P.-J."/>
            <person name="Zhang X.-J."/>
            <person name="Jia Y."/>
            <person name="Liu Y."/>
            <person name="Niu Y.-X."/>
            <person name="Yu L.-H."/>
            <person name="Chen D.-F."/>
            <person name="Zhang G.-Q."/>
        </authorList>
    </citation>
    <scope>NUCLEOTIDE SEQUENCE</scope>
    <source>
        <tissue evidence="12">Leaf</tissue>
    </source>
</reference>
<keyword evidence="6" id="KW-0677">Repeat</keyword>
<dbReference type="InterPro" id="IPR051848">
    <property type="entry name" value="PGIP"/>
</dbReference>
<feature type="domain" description="Leucine-rich repeat-containing N-terminal plant-type" evidence="11">
    <location>
        <begin position="29"/>
        <end position="70"/>
    </location>
</feature>
<proteinExistence type="inferred from homology"/>
<evidence type="ECO:0000256" key="8">
    <source>
        <dbReference type="ARBA" id="ARBA00023136"/>
    </source>
</evidence>
<evidence type="ECO:0000313" key="12">
    <source>
        <dbReference type="EMBL" id="KAI0487850.1"/>
    </source>
</evidence>